<comment type="caution">
    <text evidence="3">The sequence shown here is derived from an EMBL/GenBank/DDBJ whole genome shotgun (WGS) entry which is preliminary data.</text>
</comment>
<dbReference type="InterPro" id="IPR036653">
    <property type="entry name" value="CinA-like_C"/>
</dbReference>
<dbReference type="InterPro" id="IPR008135">
    <property type="entry name" value="Competence-induced_CinA"/>
</dbReference>
<gene>
    <name evidence="3" type="ORF">C4520_09185</name>
</gene>
<dbReference type="PIRSF" id="PIRSF006728">
    <property type="entry name" value="CinA"/>
    <property type="match status" value="1"/>
</dbReference>
<dbReference type="Gene3D" id="3.30.70.2860">
    <property type="match status" value="1"/>
</dbReference>
<dbReference type="InterPro" id="IPR041424">
    <property type="entry name" value="CinA_KH"/>
</dbReference>
<dbReference type="EMBL" id="QZKU01000064">
    <property type="protein sequence ID" value="RJP21820.1"/>
    <property type="molecule type" value="Genomic_DNA"/>
</dbReference>
<proteinExistence type="inferred from homology"/>
<evidence type="ECO:0000256" key="1">
    <source>
        <dbReference type="HAMAP-Rule" id="MF_00226"/>
    </source>
</evidence>
<dbReference type="Pfam" id="PF00994">
    <property type="entry name" value="MoCF_biosynth"/>
    <property type="match status" value="1"/>
</dbReference>
<dbReference type="SUPFAM" id="SSF53218">
    <property type="entry name" value="Molybdenum cofactor biosynthesis proteins"/>
    <property type="match status" value="1"/>
</dbReference>
<dbReference type="NCBIfam" id="TIGR00200">
    <property type="entry name" value="cinA_nterm"/>
    <property type="match status" value="1"/>
</dbReference>
<comment type="similarity">
    <text evidence="1">Belongs to the CinA family.</text>
</comment>
<dbReference type="NCBIfam" id="TIGR00177">
    <property type="entry name" value="molyb_syn"/>
    <property type="match status" value="1"/>
</dbReference>
<dbReference type="Gene3D" id="3.40.980.10">
    <property type="entry name" value="MoaB/Mog-like domain"/>
    <property type="match status" value="1"/>
</dbReference>
<feature type="domain" description="MoaB/Mog" evidence="2">
    <location>
        <begin position="4"/>
        <end position="170"/>
    </location>
</feature>
<dbReference type="SMART" id="SM00852">
    <property type="entry name" value="MoCF_biosynth"/>
    <property type="match status" value="1"/>
</dbReference>
<dbReference type="InterPro" id="IPR001453">
    <property type="entry name" value="MoaB/Mog_dom"/>
</dbReference>
<dbReference type="Pfam" id="PF02464">
    <property type="entry name" value="CinA"/>
    <property type="match status" value="1"/>
</dbReference>
<dbReference type="SUPFAM" id="SSF142433">
    <property type="entry name" value="CinA-like"/>
    <property type="match status" value="1"/>
</dbReference>
<evidence type="ECO:0000313" key="4">
    <source>
        <dbReference type="Proteomes" id="UP000265882"/>
    </source>
</evidence>
<dbReference type="Gene3D" id="3.90.950.20">
    <property type="entry name" value="CinA-like"/>
    <property type="match status" value="1"/>
</dbReference>
<evidence type="ECO:0000259" key="2">
    <source>
        <dbReference type="SMART" id="SM00852"/>
    </source>
</evidence>
<dbReference type="Pfam" id="PF18146">
    <property type="entry name" value="CinA_KH"/>
    <property type="match status" value="1"/>
</dbReference>
<name>A0A3A4NXG7_ABYX5</name>
<reference evidence="3 4" key="1">
    <citation type="journal article" date="2017" name="ISME J.">
        <title>Energy and carbon metabolisms in a deep terrestrial subsurface fluid microbial community.</title>
        <authorList>
            <person name="Momper L."/>
            <person name="Jungbluth S.P."/>
            <person name="Lee M.D."/>
            <person name="Amend J.P."/>
        </authorList>
    </citation>
    <scope>NUCLEOTIDE SEQUENCE [LARGE SCALE GENOMIC DNA]</scope>
    <source>
        <strain evidence="3">SURF_5</strain>
    </source>
</reference>
<dbReference type="PANTHER" id="PTHR13939">
    <property type="entry name" value="NICOTINAMIDE-NUCLEOTIDE AMIDOHYDROLASE PNCC"/>
    <property type="match status" value="1"/>
</dbReference>
<accession>A0A3A4NXG7</accession>
<sequence length="424" mass="45565">MNAEIIMIGSELLLGQIIDTNSAFLAQELAKIGVNLYFKTTVGDNPVRMADVFRAALSRSDIIIASGGLGPTEDDLTREVVAEVIGEPLEFRQDLFDQIESLFKRHGFTMSPNNRKQAFIPRNSQAIENPVGTAPGFIVEKQGRLIVTLPGVPRELKFLMETVVIPFLRARFSLGETTIASRVLKICGMGESRVDSVVGDLIRESSNPTVGILAEPAQILLRITAKGASPSEAKAKIAAVEAEIRNRLGRLIFGTDAETLEGVVTALLVKDKKSVALVETLTGGAIAQGFVSAGGSTLTESFVALGDEARRRMASIDVAEWNEARRNPAAVSKRLAEGMRAKSGADIAAASLGILPGSDELEGDDKVSGKTCIAVASESTSTAWEFRFAGSDPVNQVRATALTIEMLRRFLIGYVDDEMRARMK</sequence>
<dbReference type="InterPro" id="IPR050101">
    <property type="entry name" value="CinA"/>
</dbReference>
<dbReference type="AlphaFoldDB" id="A0A3A4NXG7"/>
<dbReference type="HAMAP" id="MF_00226_B">
    <property type="entry name" value="CinA_B"/>
    <property type="match status" value="1"/>
</dbReference>
<organism evidence="3 4">
    <name type="scientific">Abyssobacteria bacterium (strain SURF_5)</name>
    <dbReference type="NCBI Taxonomy" id="2093360"/>
    <lineage>
        <taxon>Bacteria</taxon>
        <taxon>Pseudomonadati</taxon>
        <taxon>Candidatus Hydrogenedentota</taxon>
        <taxon>Candidatus Abyssobacteria</taxon>
    </lineage>
</organism>
<dbReference type="Proteomes" id="UP000265882">
    <property type="component" value="Unassembled WGS sequence"/>
</dbReference>
<dbReference type="InterPro" id="IPR036425">
    <property type="entry name" value="MoaB/Mog-like_dom_sf"/>
</dbReference>
<dbReference type="InterPro" id="IPR008136">
    <property type="entry name" value="CinA_C"/>
</dbReference>
<protein>
    <recommendedName>
        <fullName evidence="1">CinA-like protein</fullName>
    </recommendedName>
</protein>
<dbReference type="PANTHER" id="PTHR13939:SF0">
    <property type="entry name" value="NMN AMIDOHYDROLASE-LIKE PROTEIN YFAY"/>
    <property type="match status" value="1"/>
</dbReference>
<evidence type="ECO:0000313" key="3">
    <source>
        <dbReference type="EMBL" id="RJP21820.1"/>
    </source>
</evidence>
<dbReference type="CDD" id="cd00885">
    <property type="entry name" value="cinA"/>
    <property type="match status" value="1"/>
</dbReference>